<evidence type="ECO:0000313" key="1">
    <source>
        <dbReference type="EMBL" id="CEK97835.1"/>
    </source>
</evidence>
<name>A0A0B7C068_9EUPU</name>
<feature type="non-terminal residue" evidence="1">
    <location>
        <position position="105"/>
    </location>
</feature>
<sequence>TFVCSCNIAWVLDTPILEEYLPLNDCTSSEYARPEHGTHKMNAISRDFLCSTVLSTDSLESTSQHNINVSEAESVDDFGIVEEMIDHFIIETEDLHDEHMVSTDS</sequence>
<dbReference type="AlphaFoldDB" id="A0A0B7C068"/>
<proteinExistence type="predicted"/>
<organism evidence="1">
    <name type="scientific">Arion vulgaris</name>
    <dbReference type="NCBI Taxonomy" id="1028688"/>
    <lineage>
        <taxon>Eukaryota</taxon>
        <taxon>Metazoa</taxon>
        <taxon>Spiralia</taxon>
        <taxon>Lophotrochozoa</taxon>
        <taxon>Mollusca</taxon>
        <taxon>Gastropoda</taxon>
        <taxon>Heterobranchia</taxon>
        <taxon>Euthyneura</taxon>
        <taxon>Panpulmonata</taxon>
        <taxon>Eupulmonata</taxon>
        <taxon>Stylommatophora</taxon>
        <taxon>Helicina</taxon>
        <taxon>Arionoidea</taxon>
        <taxon>Arionidae</taxon>
        <taxon>Arion</taxon>
    </lineage>
</organism>
<protein>
    <submittedName>
        <fullName evidence="1">Uncharacterized protein</fullName>
    </submittedName>
</protein>
<reference evidence="1" key="1">
    <citation type="submission" date="2014-12" db="EMBL/GenBank/DDBJ databases">
        <title>Insight into the proteome of Arion vulgaris.</title>
        <authorList>
            <person name="Aradska J."/>
            <person name="Bulat T."/>
            <person name="Smidak R."/>
            <person name="Sarate P."/>
            <person name="Gangsoo J."/>
            <person name="Sialana F."/>
            <person name="Bilban M."/>
            <person name="Lubec G."/>
        </authorList>
    </citation>
    <scope>NUCLEOTIDE SEQUENCE</scope>
    <source>
        <tissue evidence="1">Skin</tissue>
    </source>
</reference>
<accession>A0A0B7C068</accession>
<feature type="non-terminal residue" evidence="1">
    <location>
        <position position="1"/>
    </location>
</feature>
<dbReference type="EMBL" id="HACG01050964">
    <property type="protein sequence ID" value="CEK97835.1"/>
    <property type="molecule type" value="Transcribed_RNA"/>
</dbReference>
<gene>
    <name evidence="1" type="primary">ORF217030</name>
</gene>